<dbReference type="EMBL" id="JACGCI010000032">
    <property type="protein sequence ID" value="KAF6754891.1"/>
    <property type="molecule type" value="Genomic_DNA"/>
</dbReference>
<name>A0A8H6I007_9AGAR</name>
<evidence type="ECO:0008006" key="3">
    <source>
        <dbReference type="Google" id="ProtNLM"/>
    </source>
</evidence>
<dbReference type="Proteomes" id="UP000521943">
    <property type="component" value="Unassembled WGS sequence"/>
</dbReference>
<organism evidence="1 2">
    <name type="scientific">Ephemerocybe angulata</name>
    <dbReference type="NCBI Taxonomy" id="980116"/>
    <lineage>
        <taxon>Eukaryota</taxon>
        <taxon>Fungi</taxon>
        <taxon>Dikarya</taxon>
        <taxon>Basidiomycota</taxon>
        <taxon>Agaricomycotina</taxon>
        <taxon>Agaricomycetes</taxon>
        <taxon>Agaricomycetidae</taxon>
        <taxon>Agaricales</taxon>
        <taxon>Agaricineae</taxon>
        <taxon>Psathyrellaceae</taxon>
        <taxon>Ephemerocybe</taxon>
    </lineage>
</organism>
<comment type="caution">
    <text evidence="1">The sequence shown here is derived from an EMBL/GenBank/DDBJ whole genome shotgun (WGS) entry which is preliminary data.</text>
</comment>
<proteinExistence type="predicted"/>
<evidence type="ECO:0000313" key="2">
    <source>
        <dbReference type="Proteomes" id="UP000521943"/>
    </source>
</evidence>
<keyword evidence="2" id="KW-1185">Reference proteome</keyword>
<dbReference type="Gene3D" id="1.20.1280.50">
    <property type="match status" value="1"/>
</dbReference>
<dbReference type="SUPFAM" id="SSF52047">
    <property type="entry name" value="RNI-like"/>
    <property type="match status" value="1"/>
</dbReference>
<evidence type="ECO:0000313" key="1">
    <source>
        <dbReference type="EMBL" id="KAF6754891.1"/>
    </source>
</evidence>
<dbReference type="OrthoDB" id="3071265at2759"/>
<accession>A0A8H6I007</accession>
<reference evidence="1 2" key="1">
    <citation type="submission" date="2020-07" db="EMBL/GenBank/DDBJ databases">
        <title>Comparative genomics of pyrophilous fungi reveals a link between fire events and developmental genes.</title>
        <authorList>
            <consortium name="DOE Joint Genome Institute"/>
            <person name="Steindorff A.S."/>
            <person name="Carver A."/>
            <person name="Calhoun S."/>
            <person name="Stillman K."/>
            <person name="Liu H."/>
            <person name="Lipzen A."/>
            <person name="Pangilinan J."/>
            <person name="Labutti K."/>
            <person name="Bruns T.D."/>
            <person name="Grigoriev I.V."/>
        </authorList>
    </citation>
    <scope>NUCLEOTIDE SEQUENCE [LARGE SCALE GENOMIC DNA]</scope>
    <source>
        <strain evidence="1 2">CBS 144469</strain>
    </source>
</reference>
<gene>
    <name evidence="1" type="ORF">DFP72DRAFT_897946</name>
</gene>
<sequence length="555" mass="62573">MSETSNDLVISPPRYSALLSSNYPPNALEKATIQRDIIKLEDRLSRMRSAVSPVRSLLPEILGQIFEAAVMVQDAPRERVDSARVVDLSLVCKAWRAAAEMTHSLWADVLIAKPGPRIFDKVVAWMGRAGTTPKTLRIRLSNPDCCFWGHLSAWTKFPGHPDSLCVLDAAPLLELLTEGLQLDTFEISVRSSFCLRLLLLRVQEETSKGSPWMSLRSLDLRICDQEHQEPQRWWNWQEPSDPSASMFNHLPSSLTSLRIRFPSQPQLILSRPQTYYIPINIPASTLRNLISITIACDWEGPQIARLLQHCTRVEYLDIDYGIGSSSRQLWTRKETAFAQYDLPHRLHFPELRTLKVHHIPSCAAEHVLHFIDAPALSRIHVGIKEVKDVEGPGGDDEGEPLTIIRPTYLFLDSLGLLHPPRATILQSLTISNQDFFEKGFSGKAFISILWPLLSLTHLTVVGDTAGDSFAVMRWCMDDQQTLLLPCLEHLEIADCYEIFPLESLLRFIEARHRRYDAFAEGDKAPDSDIKDVATLEEDCESASAVELVRGMGIAK</sequence>
<dbReference type="AlphaFoldDB" id="A0A8H6I007"/>
<protein>
    <recommendedName>
        <fullName evidence="3">F-box domain-containing protein</fullName>
    </recommendedName>
</protein>